<dbReference type="PANTHER" id="PTHR37840:SF1">
    <property type="entry name" value="L-FUCOSE ISOMERASE"/>
    <property type="match status" value="1"/>
</dbReference>
<dbReference type="GO" id="GO:0030145">
    <property type="term" value="F:manganese ion binding"/>
    <property type="evidence" value="ECO:0007669"/>
    <property type="project" value="InterPro"/>
</dbReference>
<proteinExistence type="predicted"/>
<dbReference type="GO" id="GO:0042355">
    <property type="term" value="P:L-fucose catabolic process"/>
    <property type="evidence" value="ECO:0007669"/>
    <property type="project" value="TreeGrafter"/>
</dbReference>
<gene>
    <name evidence="3" type="ORF">CLV99_1560</name>
</gene>
<dbReference type="InterPro" id="IPR009015">
    <property type="entry name" value="Fucose_isomerase_N/cen_sf"/>
</dbReference>
<evidence type="ECO:0000313" key="4">
    <source>
        <dbReference type="Proteomes" id="UP000295292"/>
    </source>
</evidence>
<keyword evidence="2" id="KW-0119">Carbohydrate metabolism</keyword>
<dbReference type="SUPFAM" id="SSF53743">
    <property type="entry name" value="FucI/AraA N-terminal and middle domains"/>
    <property type="match status" value="1"/>
</dbReference>
<protein>
    <recommendedName>
        <fullName evidence="5">L-fucose isomerase-like protein</fullName>
    </recommendedName>
</protein>
<dbReference type="Proteomes" id="UP000295292">
    <property type="component" value="Unassembled WGS sequence"/>
</dbReference>
<name>A0A4R6WTK2_9SPHI</name>
<keyword evidence="1" id="KW-0413">Isomerase</keyword>
<organism evidence="3 4">
    <name type="scientific">Sphingobacterium yanglingense</name>
    <dbReference type="NCBI Taxonomy" id="1437280"/>
    <lineage>
        <taxon>Bacteria</taxon>
        <taxon>Pseudomonadati</taxon>
        <taxon>Bacteroidota</taxon>
        <taxon>Sphingobacteriia</taxon>
        <taxon>Sphingobacteriales</taxon>
        <taxon>Sphingobacteriaceae</taxon>
        <taxon>Sphingobacterium</taxon>
    </lineage>
</organism>
<dbReference type="GO" id="GO:0019571">
    <property type="term" value="P:D-arabinose catabolic process"/>
    <property type="evidence" value="ECO:0007669"/>
    <property type="project" value="TreeGrafter"/>
</dbReference>
<dbReference type="AlphaFoldDB" id="A0A4R6WTK2"/>
<comment type="caution">
    <text evidence="3">The sequence shown here is derived from an EMBL/GenBank/DDBJ whole genome shotgun (WGS) entry which is preliminary data.</text>
</comment>
<dbReference type="GO" id="GO:0005737">
    <property type="term" value="C:cytoplasm"/>
    <property type="evidence" value="ECO:0007669"/>
    <property type="project" value="InterPro"/>
</dbReference>
<dbReference type="OrthoDB" id="102178at2"/>
<sequence>MIAKNNKQAILVCSGDLRPAANLNCWPMQQKMEEMLEAAFQKLNWTIKRAHGYNAEKGHGFIDYQHEGIKVFRDIDKDAPLIVAESVWQYSHHVLAGLIAHRGPILVVANWDGTYPGLVGAMNLTGSLTKAEVEYSFLWSRDFTDKFFMDKLQEWTEKGRITHDYSHVKPFDGKNLTNEDQDIAEKLAHNILEDRIVMGVFDEGCMGMFNAIVPDALIHKLGIFKERLSQSTLYAKMLTISDSDAEHVLDWMLAKGMSFDWGQDGATELTREQTIEQCKMYIAALRLADEFGCDTIGIQYQQGLKDLVPASDLVEGLLNNTDRPPVYNESGVELYPGKALPHFNEVDECAGIDGYLTYHLWNALGLDGDNTLHDLRYGEDYIVNGVNEFVWVFLISGAAPASHFIDGYQGADSLRQPAMFFKKGGGTLRGISRPGKIVWSRIYIENNELFCDIGTGKVVELPKEETERRWNLTDRQWPIMHGVLDGVNRDQMMAKHKANHIQVVYVDGDFEVERAARIKAAAIEAMGIKVNFCGIN</sequence>
<dbReference type="InterPro" id="IPR005763">
    <property type="entry name" value="Fucose_isomerase"/>
</dbReference>
<evidence type="ECO:0000256" key="2">
    <source>
        <dbReference type="ARBA" id="ARBA00023277"/>
    </source>
</evidence>
<dbReference type="GO" id="GO:0008736">
    <property type="term" value="F:L-fucose isomerase activity"/>
    <property type="evidence" value="ECO:0007669"/>
    <property type="project" value="InterPro"/>
</dbReference>
<keyword evidence="4" id="KW-1185">Reference proteome</keyword>
<dbReference type="EMBL" id="SNYV01000011">
    <property type="protein sequence ID" value="TDQ80106.1"/>
    <property type="molecule type" value="Genomic_DNA"/>
</dbReference>
<accession>A0A4R6WTK2</accession>
<dbReference type="PANTHER" id="PTHR37840">
    <property type="entry name" value="L-FUCOSE ISOMERASE"/>
    <property type="match status" value="1"/>
</dbReference>
<evidence type="ECO:0000313" key="3">
    <source>
        <dbReference type="EMBL" id="TDQ80106.1"/>
    </source>
</evidence>
<dbReference type="RefSeq" id="WP_133583852.1">
    <property type="nucleotide sequence ID" value="NZ_SNYV01000011.1"/>
</dbReference>
<evidence type="ECO:0000256" key="1">
    <source>
        <dbReference type="ARBA" id="ARBA00023235"/>
    </source>
</evidence>
<dbReference type="GO" id="GO:0008790">
    <property type="term" value="F:arabinose isomerase activity"/>
    <property type="evidence" value="ECO:0007669"/>
    <property type="project" value="TreeGrafter"/>
</dbReference>
<evidence type="ECO:0008006" key="5">
    <source>
        <dbReference type="Google" id="ProtNLM"/>
    </source>
</evidence>
<reference evidence="3 4" key="1">
    <citation type="submission" date="2019-03" db="EMBL/GenBank/DDBJ databases">
        <title>Genomic Encyclopedia of Archaeal and Bacterial Type Strains, Phase II (KMG-II): from individual species to whole genera.</title>
        <authorList>
            <person name="Goeker M."/>
        </authorList>
    </citation>
    <scope>NUCLEOTIDE SEQUENCE [LARGE SCALE GENOMIC DNA]</scope>
    <source>
        <strain evidence="3 4">DSM 28353</strain>
    </source>
</reference>